<feature type="compositionally biased region" description="Polar residues" evidence="1">
    <location>
        <begin position="115"/>
        <end position="125"/>
    </location>
</feature>
<dbReference type="AlphaFoldDB" id="A0AAV4B4Z4"/>
<evidence type="ECO:0000256" key="1">
    <source>
        <dbReference type="SAM" id="MobiDB-lite"/>
    </source>
</evidence>
<feature type="region of interest" description="Disordered" evidence="1">
    <location>
        <begin position="77"/>
        <end position="101"/>
    </location>
</feature>
<dbReference type="Proteomes" id="UP000735302">
    <property type="component" value="Unassembled WGS sequence"/>
</dbReference>
<organism evidence="2 3">
    <name type="scientific">Plakobranchus ocellatus</name>
    <dbReference type="NCBI Taxonomy" id="259542"/>
    <lineage>
        <taxon>Eukaryota</taxon>
        <taxon>Metazoa</taxon>
        <taxon>Spiralia</taxon>
        <taxon>Lophotrochozoa</taxon>
        <taxon>Mollusca</taxon>
        <taxon>Gastropoda</taxon>
        <taxon>Heterobranchia</taxon>
        <taxon>Euthyneura</taxon>
        <taxon>Panpulmonata</taxon>
        <taxon>Sacoglossa</taxon>
        <taxon>Placobranchoidea</taxon>
        <taxon>Plakobranchidae</taxon>
        <taxon>Plakobranchus</taxon>
    </lineage>
</organism>
<feature type="compositionally biased region" description="Low complexity" evidence="1">
    <location>
        <begin position="126"/>
        <end position="137"/>
    </location>
</feature>
<name>A0AAV4B4Z4_9GAST</name>
<reference evidence="2 3" key="1">
    <citation type="journal article" date="2021" name="Elife">
        <title>Chloroplast acquisition without the gene transfer in kleptoplastic sea slugs, Plakobranchus ocellatus.</title>
        <authorList>
            <person name="Maeda T."/>
            <person name="Takahashi S."/>
            <person name="Yoshida T."/>
            <person name="Shimamura S."/>
            <person name="Takaki Y."/>
            <person name="Nagai Y."/>
            <person name="Toyoda A."/>
            <person name="Suzuki Y."/>
            <person name="Arimoto A."/>
            <person name="Ishii H."/>
            <person name="Satoh N."/>
            <person name="Nishiyama T."/>
            <person name="Hasebe M."/>
            <person name="Maruyama T."/>
            <person name="Minagawa J."/>
            <person name="Obokata J."/>
            <person name="Shigenobu S."/>
        </authorList>
    </citation>
    <scope>NUCLEOTIDE SEQUENCE [LARGE SCALE GENOMIC DNA]</scope>
</reference>
<feature type="compositionally biased region" description="Low complexity" evidence="1">
    <location>
        <begin position="92"/>
        <end position="101"/>
    </location>
</feature>
<feature type="region of interest" description="Disordered" evidence="1">
    <location>
        <begin position="32"/>
        <end position="64"/>
    </location>
</feature>
<evidence type="ECO:0000313" key="3">
    <source>
        <dbReference type="Proteomes" id="UP000735302"/>
    </source>
</evidence>
<proteinExistence type="predicted"/>
<comment type="caution">
    <text evidence="2">The sequence shown here is derived from an EMBL/GenBank/DDBJ whole genome shotgun (WGS) entry which is preliminary data.</text>
</comment>
<gene>
    <name evidence="2" type="ORF">PoB_004066800</name>
</gene>
<accession>A0AAV4B4Z4</accession>
<dbReference type="EMBL" id="BLXT01004527">
    <property type="protein sequence ID" value="GFO14163.1"/>
    <property type="molecule type" value="Genomic_DNA"/>
</dbReference>
<evidence type="ECO:0000313" key="2">
    <source>
        <dbReference type="EMBL" id="GFO14163.1"/>
    </source>
</evidence>
<keyword evidence="3" id="KW-1185">Reference proteome</keyword>
<protein>
    <submittedName>
        <fullName evidence="2">Uncharacterized protein</fullName>
    </submittedName>
</protein>
<sequence>MLPSIATDALNDDPWVTLVKGVFSQSKTSLNTITEDESRSHHRRKNTWSGGDFSGHSTLSRDGAPMTWVERERGRFGNATPASKNAMGLPNRRSSFGGRRSGSFSVLSAVKEVTSTPGSSTTDIHSSVNGNVDSGNSTDNNMKNEVLTDRHRRVVINSNVTSSIISDGSDEVIMDNPVYGSGESAFGPGKTFDYDVIELSPIDVEKDVFSTTRTATNTGAQENAARDSIALDQFMPGPADVIVHRHSEKSENNGDKDGDSCKNEHDEDTDQASGGSADTFNATLTYSPGHMIRNVDS</sequence>
<feature type="compositionally biased region" description="Basic and acidic residues" evidence="1">
    <location>
        <begin position="246"/>
        <end position="265"/>
    </location>
</feature>
<feature type="region of interest" description="Disordered" evidence="1">
    <location>
        <begin position="115"/>
        <end position="140"/>
    </location>
</feature>
<feature type="region of interest" description="Disordered" evidence="1">
    <location>
        <begin position="246"/>
        <end position="297"/>
    </location>
</feature>
<feature type="compositionally biased region" description="Polar residues" evidence="1">
    <location>
        <begin position="271"/>
        <end position="286"/>
    </location>
</feature>